<evidence type="ECO:0000313" key="2">
    <source>
        <dbReference type="EMBL" id="MST54922.1"/>
    </source>
</evidence>
<feature type="transmembrane region" description="Helical" evidence="1">
    <location>
        <begin position="175"/>
        <end position="193"/>
    </location>
</feature>
<gene>
    <name evidence="2" type="ORF">FYJ74_02495</name>
</gene>
<evidence type="ECO:0008006" key="4">
    <source>
        <dbReference type="Google" id="ProtNLM"/>
    </source>
</evidence>
<dbReference type="AlphaFoldDB" id="A0A6L5YBL3"/>
<dbReference type="EMBL" id="VUNH01000002">
    <property type="protein sequence ID" value="MST54922.1"/>
    <property type="molecule type" value="Genomic_DNA"/>
</dbReference>
<keyword evidence="1" id="KW-0812">Transmembrane</keyword>
<feature type="transmembrane region" description="Helical" evidence="1">
    <location>
        <begin position="88"/>
        <end position="108"/>
    </location>
</feature>
<comment type="caution">
    <text evidence="2">The sequence shown here is derived from an EMBL/GenBank/DDBJ whole genome shotgun (WGS) entry which is preliminary data.</text>
</comment>
<accession>A0A6L5YBL3</accession>
<feature type="transmembrane region" description="Helical" evidence="1">
    <location>
        <begin position="199"/>
        <end position="217"/>
    </location>
</feature>
<dbReference type="Proteomes" id="UP000473699">
    <property type="component" value="Unassembled WGS sequence"/>
</dbReference>
<organism evidence="2 3">
    <name type="scientific">Pyramidobacter porci</name>
    <dbReference type="NCBI Taxonomy" id="2605789"/>
    <lineage>
        <taxon>Bacteria</taxon>
        <taxon>Thermotogati</taxon>
        <taxon>Synergistota</taxon>
        <taxon>Synergistia</taxon>
        <taxon>Synergistales</taxon>
        <taxon>Dethiosulfovibrionaceae</taxon>
        <taxon>Pyramidobacter</taxon>
    </lineage>
</organism>
<keyword evidence="1" id="KW-1133">Transmembrane helix</keyword>
<keyword evidence="3" id="KW-1185">Reference proteome</keyword>
<feature type="transmembrane region" description="Helical" evidence="1">
    <location>
        <begin position="45"/>
        <end position="68"/>
    </location>
</feature>
<evidence type="ECO:0000256" key="1">
    <source>
        <dbReference type="SAM" id="Phobius"/>
    </source>
</evidence>
<feature type="transmembrane region" description="Helical" evidence="1">
    <location>
        <begin position="146"/>
        <end position="163"/>
    </location>
</feature>
<reference evidence="2 3" key="1">
    <citation type="submission" date="2019-08" db="EMBL/GenBank/DDBJ databases">
        <title>In-depth cultivation of the pig gut microbiome towards novel bacterial diversity and tailored functional studies.</title>
        <authorList>
            <person name="Wylensek D."/>
            <person name="Hitch T.C.A."/>
            <person name="Clavel T."/>
        </authorList>
    </citation>
    <scope>NUCLEOTIDE SEQUENCE [LARGE SCALE GENOMIC DNA]</scope>
    <source>
        <strain evidence="2 3">SM-530-WT-4B</strain>
    </source>
</reference>
<keyword evidence="1" id="KW-0472">Membrane</keyword>
<sequence>MTALEGGVGQGLGHLLFLAVLCGWSWSLQRRVVHPALRRGMQGTALLLFFWIALRATQFLAAFNLPMARDRWQAYRLMQTAALRGMDVVSWLIFALLPWLDLMILRVSSQPLDAPPLDRALTLHLTVSLALWLAAVLPLAAGAKKILVGWIALSTLCFAAGLIKNAASPARARRAAAPIAILVAFALYVWLYFVKRPAWLPGGGFIFAAAVAVFIFWESCLRSGVLPCNSRYEELFALAPARMWIEDERGTTVYRTRLAPPRPGADAPPGTQRRSWPLRGGSVLWEEDVSALLALQDELRELTRERERGNRLLAQRNRIRGRLLELRWQNRLCAEVERRMQDKIEAARRLLAAVPERPAEAERETVRRALARLGVLICAVKRKSHLFLKSKQSNRLPLAEIMQAAMESARCAAQTGVECAPFCAESGSVPARTGMLVYDLFEEALESCLTAAPASLLMRLRRAGGELELRLVIESSQPPDEAALLPPPLRDTLRRLGGTYRLERDEESLYATCRLPLAPPGKEARP</sequence>
<proteinExistence type="predicted"/>
<evidence type="ECO:0000313" key="3">
    <source>
        <dbReference type="Proteomes" id="UP000473699"/>
    </source>
</evidence>
<name>A0A6L5YBL3_9BACT</name>
<dbReference type="RefSeq" id="WP_154528034.1">
    <property type="nucleotide sequence ID" value="NZ_VUNH01000002.1"/>
</dbReference>
<feature type="transmembrane region" description="Helical" evidence="1">
    <location>
        <begin position="12"/>
        <end position="33"/>
    </location>
</feature>
<feature type="transmembrane region" description="Helical" evidence="1">
    <location>
        <begin position="120"/>
        <end position="140"/>
    </location>
</feature>
<protein>
    <recommendedName>
        <fullName evidence="4">Histidine kinase N-terminal 7TM region domain-containing protein</fullName>
    </recommendedName>
</protein>